<evidence type="ECO:0000259" key="2">
    <source>
        <dbReference type="Pfam" id="PF13962"/>
    </source>
</evidence>
<proteinExistence type="predicted"/>
<name>A0AAV2GKT4_9ROSI</name>
<dbReference type="GO" id="GO:0016020">
    <property type="term" value="C:membrane"/>
    <property type="evidence" value="ECO:0007669"/>
    <property type="project" value="TreeGrafter"/>
</dbReference>
<sequence>MKFLGPSLVVGALIITIMFTAALTVPGGNKDTGLPTLLDDRAFKIFMISDAISLFVSIAAMMVTFSATVVIVMDRRWEFVVPMIPHAYV</sequence>
<keyword evidence="1" id="KW-0812">Transmembrane</keyword>
<dbReference type="Proteomes" id="UP001497516">
    <property type="component" value="Chromosome 9"/>
</dbReference>
<feature type="transmembrane region" description="Helical" evidence="1">
    <location>
        <begin position="45"/>
        <end position="73"/>
    </location>
</feature>
<keyword evidence="1" id="KW-0472">Membrane</keyword>
<dbReference type="InterPro" id="IPR026961">
    <property type="entry name" value="PGG_dom"/>
</dbReference>
<evidence type="ECO:0000256" key="1">
    <source>
        <dbReference type="SAM" id="Phobius"/>
    </source>
</evidence>
<dbReference type="Pfam" id="PF13962">
    <property type="entry name" value="PGG"/>
    <property type="match status" value="1"/>
</dbReference>
<dbReference type="PANTHER" id="PTHR24177">
    <property type="entry name" value="CASKIN"/>
    <property type="match status" value="1"/>
</dbReference>
<protein>
    <recommendedName>
        <fullName evidence="2">PGG domain-containing protein</fullName>
    </recommendedName>
</protein>
<dbReference type="PANTHER" id="PTHR24177:SF329">
    <property type="entry name" value="ANKYRIN REPEAT PROTEIN"/>
    <property type="match status" value="1"/>
</dbReference>
<organism evidence="3 4">
    <name type="scientific">Linum trigynum</name>
    <dbReference type="NCBI Taxonomy" id="586398"/>
    <lineage>
        <taxon>Eukaryota</taxon>
        <taxon>Viridiplantae</taxon>
        <taxon>Streptophyta</taxon>
        <taxon>Embryophyta</taxon>
        <taxon>Tracheophyta</taxon>
        <taxon>Spermatophyta</taxon>
        <taxon>Magnoliopsida</taxon>
        <taxon>eudicotyledons</taxon>
        <taxon>Gunneridae</taxon>
        <taxon>Pentapetalae</taxon>
        <taxon>rosids</taxon>
        <taxon>fabids</taxon>
        <taxon>Malpighiales</taxon>
        <taxon>Linaceae</taxon>
        <taxon>Linum</taxon>
    </lineage>
</organism>
<evidence type="ECO:0000313" key="4">
    <source>
        <dbReference type="Proteomes" id="UP001497516"/>
    </source>
</evidence>
<dbReference type="EMBL" id="OZ034822">
    <property type="protein sequence ID" value="CAL1410075.1"/>
    <property type="molecule type" value="Genomic_DNA"/>
</dbReference>
<feature type="transmembrane region" description="Helical" evidence="1">
    <location>
        <begin position="7"/>
        <end position="25"/>
    </location>
</feature>
<accession>A0AAV2GKT4</accession>
<evidence type="ECO:0000313" key="3">
    <source>
        <dbReference type="EMBL" id="CAL1410075.1"/>
    </source>
</evidence>
<feature type="domain" description="PGG" evidence="2">
    <location>
        <begin position="8"/>
        <end position="71"/>
    </location>
</feature>
<keyword evidence="4" id="KW-1185">Reference proteome</keyword>
<reference evidence="3 4" key="1">
    <citation type="submission" date="2024-04" db="EMBL/GenBank/DDBJ databases">
        <authorList>
            <person name="Fracassetti M."/>
        </authorList>
    </citation>
    <scope>NUCLEOTIDE SEQUENCE [LARGE SCALE GENOMIC DNA]</scope>
</reference>
<dbReference type="AlphaFoldDB" id="A0AAV2GKT4"/>
<gene>
    <name evidence="3" type="ORF">LTRI10_LOCUS49522</name>
</gene>
<keyword evidence="1" id="KW-1133">Transmembrane helix</keyword>